<proteinExistence type="predicted"/>
<organism evidence="2 3">
    <name type="scientific">Alysiella crassa</name>
    <dbReference type="NCBI Taxonomy" id="153491"/>
    <lineage>
        <taxon>Bacteria</taxon>
        <taxon>Pseudomonadati</taxon>
        <taxon>Pseudomonadota</taxon>
        <taxon>Betaproteobacteria</taxon>
        <taxon>Neisseriales</taxon>
        <taxon>Neisseriaceae</taxon>
        <taxon>Alysiella</taxon>
    </lineage>
</organism>
<dbReference type="InterPro" id="IPR008620">
    <property type="entry name" value="FixH"/>
</dbReference>
<dbReference type="Proteomes" id="UP000254209">
    <property type="component" value="Unassembled WGS sequence"/>
</dbReference>
<dbReference type="RefSeq" id="WP_034291758.1">
    <property type="nucleotide sequence ID" value="NZ_CP091519.2"/>
</dbReference>
<dbReference type="OrthoDB" id="5295180at2"/>
<evidence type="ECO:0000256" key="1">
    <source>
        <dbReference type="SAM" id="Phobius"/>
    </source>
</evidence>
<evidence type="ECO:0000313" key="3">
    <source>
        <dbReference type="Proteomes" id="UP000254209"/>
    </source>
</evidence>
<dbReference type="AlphaFoldDB" id="A0A376BUG2"/>
<sequence>MTQTPESQTKHNDNAPFYRQPIFWMLMSGPILVVIAAFVSFGIAKTHAQDMVSDDYYKDGKHINLQIDRDNHALERNISAQVMFNPEGSAVKVFVNGQFEAQNGVKLLLLHPTRQDEDRTIELKAINGNEFAAQFEPLPPTVHWYIRVEDGQGVWRVQEKWLPNQGGAVMLKAQVPTLSVSAPQSVD</sequence>
<evidence type="ECO:0000313" key="2">
    <source>
        <dbReference type="EMBL" id="SSY80433.1"/>
    </source>
</evidence>
<reference evidence="2 3" key="1">
    <citation type="submission" date="2018-06" db="EMBL/GenBank/DDBJ databases">
        <authorList>
            <consortium name="Pathogen Informatics"/>
            <person name="Doyle S."/>
        </authorList>
    </citation>
    <scope>NUCLEOTIDE SEQUENCE [LARGE SCALE GENOMIC DNA]</scope>
    <source>
        <strain evidence="2 3">NCTC10283</strain>
    </source>
</reference>
<name>A0A376BUG2_9NEIS</name>
<keyword evidence="3" id="KW-1185">Reference proteome</keyword>
<keyword evidence="1" id="KW-1133">Transmembrane helix</keyword>
<dbReference type="STRING" id="1120980.GCA_000745955_00741"/>
<gene>
    <name evidence="2" type="ORF">NCTC10283_01992</name>
</gene>
<keyword evidence="1" id="KW-0812">Transmembrane</keyword>
<keyword evidence="1" id="KW-0472">Membrane</keyword>
<dbReference type="EMBL" id="UFSO01000003">
    <property type="protein sequence ID" value="SSY80433.1"/>
    <property type="molecule type" value="Genomic_DNA"/>
</dbReference>
<feature type="transmembrane region" description="Helical" evidence="1">
    <location>
        <begin position="22"/>
        <end position="44"/>
    </location>
</feature>
<dbReference type="Pfam" id="PF05751">
    <property type="entry name" value="FixH"/>
    <property type="match status" value="1"/>
</dbReference>
<protein>
    <submittedName>
        <fullName evidence="2">Uncharacterized protein conserved in bacteria</fullName>
    </submittedName>
</protein>
<accession>A0A376BUG2</accession>